<proteinExistence type="predicted"/>
<dbReference type="AlphaFoldDB" id="A0AAW0AWT3"/>
<evidence type="ECO:0000313" key="2">
    <source>
        <dbReference type="EMBL" id="KAK7017230.1"/>
    </source>
</evidence>
<gene>
    <name evidence="2" type="ORF">R3P38DRAFT_3320577</name>
</gene>
<keyword evidence="3" id="KW-1185">Reference proteome</keyword>
<dbReference type="EMBL" id="JAWWNJ010000048">
    <property type="protein sequence ID" value="KAK7017230.1"/>
    <property type="molecule type" value="Genomic_DNA"/>
</dbReference>
<organism evidence="2 3">
    <name type="scientific">Favolaschia claudopus</name>
    <dbReference type="NCBI Taxonomy" id="2862362"/>
    <lineage>
        <taxon>Eukaryota</taxon>
        <taxon>Fungi</taxon>
        <taxon>Dikarya</taxon>
        <taxon>Basidiomycota</taxon>
        <taxon>Agaricomycotina</taxon>
        <taxon>Agaricomycetes</taxon>
        <taxon>Agaricomycetidae</taxon>
        <taxon>Agaricales</taxon>
        <taxon>Marasmiineae</taxon>
        <taxon>Mycenaceae</taxon>
        <taxon>Favolaschia</taxon>
    </lineage>
</organism>
<evidence type="ECO:0000256" key="1">
    <source>
        <dbReference type="SAM" id="MobiDB-lite"/>
    </source>
</evidence>
<accession>A0AAW0AWT3</accession>
<comment type="caution">
    <text evidence="2">The sequence shown here is derived from an EMBL/GenBank/DDBJ whole genome shotgun (WGS) entry which is preliminary data.</text>
</comment>
<evidence type="ECO:0000313" key="3">
    <source>
        <dbReference type="Proteomes" id="UP001362999"/>
    </source>
</evidence>
<protein>
    <submittedName>
        <fullName evidence="2">Uncharacterized protein</fullName>
    </submittedName>
</protein>
<sequence>MTAELTAVAAEAAVELTAGSNDSDDVRCFEVAENVQYDREGTVIVQGMNPAKITNGINGYLRQEFRELEILNEITRQRFEGQLPEEVSGINRRELIVNYRSWAGHANEPAGMHPALQWVGKEPQFPMRPVTMGKWDLVGGDKPKDKLKKSKDSPMSISTDGKRKAEGQNEQNIAKRRKISASPAPRGMLWDAEDYSCAYDALFTCLRNIWIDHDSRWSIRFASVGQWMGILAQGFVKTSKKTGTLENARDVVRHKITAQYPAQFPTGSEFTYLDNLTQVMFKERYWGTRTTKCAKCQRVQQCEPDYLCTKDVYKKEHLRTRYKSEYSLSHWLMSEKIGPGNTVCEGCGSNTVTFIVPTVAPPILYFGIDDTNIRIDHTLRLLVGDEPVTYMLRGVLYAGGNHFTSRIVTESGDIWYHDGIETGSKLITEGNLHTKTAKFLNTCIQNDYCRLVAGAIYARAD</sequence>
<feature type="region of interest" description="Disordered" evidence="1">
    <location>
        <begin position="138"/>
        <end position="178"/>
    </location>
</feature>
<dbReference type="Proteomes" id="UP001362999">
    <property type="component" value="Unassembled WGS sequence"/>
</dbReference>
<reference evidence="2 3" key="1">
    <citation type="journal article" date="2024" name="J Genomics">
        <title>Draft genome sequencing and assembly of Favolaschia claudopus CIRM-BRFM 2984 isolated from oak limbs.</title>
        <authorList>
            <person name="Navarro D."/>
            <person name="Drula E."/>
            <person name="Chaduli D."/>
            <person name="Cazenave R."/>
            <person name="Ahrendt S."/>
            <person name="Wang J."/>
            <person name="Lipzen A."/>
            <person name="Daum C."/>
            <person name="Barry K."/>
            <person name="Grigoriev I.V."/>
            <person name="Favel A."/>
            <person name="Rosso M.N."/>
            <person name="Martin F."/>
        </authorList>
    </citation>
    <scope>NUCLEOTIDE SEQUENCE [LARGE SCALE GENOMIC DNA]</scope>
    <source>
        <strain evidence="2 3">CIRM-BRFM 2984</strain>
    </source>
</reference>
<name>A0AAW0AWT3_9AGAR</name>